<organism evidence="6 7">
    <name type="scientific">Volvox africanus</name>
    <dbReference type="NCBI Taxonomy" id="51714"/>
    <lineage>
        <taxon>Eukaryota</taxon>
        <taxon>Viridiplantae</taxon>
        <taxon>Chlorophyta</taxon>
        <taxon>core chlorophytes</taxon>
        <taxon>Chlorophyceae</taxon>
        <taxon>CS clade</taxon>
        <taxon>Chlamydomonadales</taxon>
        <taxon>Volvocaceae</taxon>
        <taxon>Volvox</taxon>
    </lineage>
</organism>
<evidence type="ECO:0000313" key="6">
    <source>
        <dbReference type="EMBL" id="GIL45248.1"/>
    </source>
</evidence>
<feature type="region of interest" description="Disordered" evidence="4">
    <location>
        <begin position="145"/>
        <end position="199"/>
    </location>
</feature>
<evidence type="ECO:0000256" key="3">
    <source>
        <dbReference type="RuleBase" id="RU003616"/>
    </source>
</evidence>
<reference evidence="6" key="1">
    <citation type="journal article" date="2021" name="Proc. Natl. Acad. Sci. U.S.A.">
        <title>Three genomes in the algal genus Volvox reveal the fate of a haploid sex-determining region after a transition to homothallism.</title>
        <authorList>
            <person name="Yamamoto K."/>
            <person name="Hamaji T."/>
            <person name="Kawai-Toyooka H."/>
            <person name="Matsuzaki R."/>
            <person name="Takahashi F."/>
            <person name="Nishimura Y."/>
            <person name="Kawachi M."/>
            <person name="Noguchi H."/>
            <person name="Minakuchi Y."/>
            <person name="Umen J.G."/>
            <person name="Toyoda A."/>
            <person name="Nozaki H."/>
        </authorList>
    </citation>
    <scope>NUCLEOTIDE SEQUENCE</scope>
    <source>
        <strain evidence="6">NIES-3780</strain>
    </source>
</reference>
<feature type="compositionally biased region" description="Low complexity" evidence="4">
    <location>
        <begin position="8"/>
        <end position="25"/>
    </location>
</feature>
<comment type="similarity">
    <text evidence="2 3">Belongs to the small heat shock protein (HSP20) family.</text>
</comment>
<dbReference type="AlphaFoldDB" id="A0A8J4EVE3"/>
<feature type="compositionally biased region" description="Low complexity" evidence="4">
    <location>
        <begin position="52"/>
        <end position="73"/>
    </location>
</feature>
<feature type="region of interest" description="Disordered" evidence="4">
    <location>
        <begin position="1"/>
        <end position="73"/>
    </location>
</feature>
<accession>A0A8J4EVE3</accession>
<keyword evidence="1" id="KW-0346">Stress response</keyword>
<dbReference type="InterPro" id="IPR031107">
    <property type="entry name" value="Small_HSP"/>
</dbReference>
<protein>
    <recommendedName>
        <fullName evidence="5">SHSP domain-containing protein</fullName>
    </recommendedName>
</protein>
<dbReference type="InterPro" id="IPR002068">
    <property type="entry name" value="A-crystallin/Hsp20_dom"/>
</dbReference>
<dbReference type="Gene3D" id="2.60.40.790">
    <property type="match status" value="1"/>
</dbReference>
<dbReference type="Pfam" id="PF00011">
    <property type="entry name" value="HSP20"/>
    <property type="match status" value="1"/>
</dbReference>
<evidence type="ECO:0000313" key="7">
    <source>
        <dbReference type="Proteomes" id="UP000747399"/>
    </source>
</evidence>
<keyword evidence="7" id="KW-1185">Reference proteome</keyword>
<proteinExistence type="inferred from homology"/>
<evidence type="ECO:0000256" key="2">
    <source>
        <dbReference type="PROSITE-ProRule" id="PRU00285"/>
    </source>
</evidence>
<gene>
    <name evidence="6" type="ORF">Vafri_2541</name>
</gene>
<dbReference type="PROSITE" id="PS01031">
    <property type="entry name" value="SHSP"/>
    <property type="match status" value="1"/>
</dbReference>
<dbReference type="EMBL" id="BNCO01000003">
    <property type="protein sequence ID" value="GIL45248.1"/>
    <property type="molecule type" value="Genomic_DNA"/>
</dbReference>
<dbReference type="CDD" id="cd06464">
    <property type="entry name" value="ACD_sHsps-like"/>
    <property type="match status" value="1"/>
</dbReference>
<evidence type="ECO:0000256" key="4">
    <source>
        <dbReference type="SAM" id="MobiDB-lite"/>
    </source>
</evidence>
<feature type="region of interest" description="Disordered" evidence="4">
    <location>
        <begin position="479"/>
        <end position="517"/>
    </location>
</feature>
<dbReference type="InterPro" id="IPR008978">
    <property type="entry name" value="HSP20-like_chaperone"/>
</dbReference>
<comment type="caution">
    <text evidence="6">The sequence shown here is derived from an EMBL/GenBank/DDBJ whole genome shotgun (WGS) entry which is preliminary data.</text>
</comment>
<feature type="domain" description="SHSP" evidence="5">
    <location>
        <begin position="192"/>
        <end position="342"/>
    </location>
</feature>
<sequence length="517" mass="54192">MAPKDTQKQQQQQQQRKQSPPQRRSWMSAVASLAKRVVDPFGLSSTAPRRYSGNSGNSGDAAAAGAAAAVKPNALTTTTTTTALEAEALTTEPLAAVPAAQQVDAGKAPKSTPTVDDDSCSGALNDVSEDLAADVEMADDAVVTAEPEGPRDAGGEYSDEVGGKGQAVRPRQATLRPGCHRPLDGSRRVGGSSSRQTSYPMDIYEDDSAYELQADVPGMREGDLSVEVLDRHRLVVEGNSIVAAVEQVRPLTVAEVAAAEALLPPGRNPRALRTERRRRRHFKRTFRLPHDVDHAGVTASIEDGVLVVRIAKLRSRHGGGSDGGDGGGGANTVPKRRRIRVDRLPPAAVNPSDVADAAIATASAAATTAVALAPAAPTKDNGANHQPLLPAEWPDAEDTKANVFVVEAEAELMIAEAGAAPSPMPVPAFSRMPLPLLAPPPPPSPPPPPPPVQDWALPPVPFRSPQVMGALMVPMPFYAKKNRHQSGNVGGGTGNRGDARGTPKPPLPPLTPRQMQM</sequence>
<dbReference type="SUPFAM" id="SSF49764">
    <property type="entry name" value="HSP20-like chaperones"/>
    <property type="match status" value="1"/>
</dbReference>
<dbReference type="PANTHER" id="PTHR11527">
    <property type="entry name" value="HEAT-SHOCK PROTEIN 20 FAMILY MEMBER"/>
    <property type="match status" value="1"/>
</dbReference>
<name>A0A8J4EVE3_9CHLO</name>
<evidence type="ECO:0000259" key="5">
    <source>
        <dbReference type="PROSITE" id="PS01031"/>
    </source>
</evidence>
<evidence type="ECO:0000256" key="1">
    <source>
        <dbReference type="ARBA" id="ARBA00023016"/>
    </source>
</evidence>
<feature type="region of interest" description="Disordered" evidence="4">
    <location>
        <begin position="101"/>
        <end position="120"/>
    </location>
</feature>
<dbReference type="Proteomes" id="UP000747399">
    <property type="component" value="Unassembled WGS sequence"/>
</dbReference>